<keyword evidence="1" id="KW-0812">Transmembrane</keyword>
<dbReference type="Proteomes" id="UP000283880">
    <property type="component" value="Unassembled WGS sequence"/>
</dbReference>
<evidence type="ECO:0000313" key="2">
    <source>
        <dbReference type="EMBL" id="RGX29594.1"/>
    </source>
</evidence>
<comment type="caution">
    <text evidence="2">The sequence shown here is derived from an EMBL/GenBank/DDBJ whole genome shotgun (WGS) entry which is preliminary data.</text>
</comment>
<dbReference type="EMBL" id="QSBM01000007">
    <property type="protein sequence ID" value="RGX29594.1"/>
    <property type="molecule type" value="Genomic_DNA"/>
</dbReference>
<keyword evidence="1" id="KW-1133">Transmembrane helix</keyword>
<evidence type="ECO:0000256" key="1">
    <source>
        <dbReference type="SAM" id="Phobius"/>
    </source>
</evidence>
<feature type="transmembrane region" description="Helical" evidence="1">
    <location>
        <begin position="48"/>
        <end position="68"/>
    </location>
</feature>
<accession>A0A413FFY9</accession>
<reference evidence="2 3" key="1">
    <citation type="submission" date="2018-08" db="EMBL/GenBank/DDBJ databases">
        <title>A genome reference for cultivated species of the human gut microbiota.</title>
        <authorList>
            <person name="Zou Y."/>
            <person name="Xue W."/>
            <person name="Luo G."/>
        </authorList>
    </citation>
    <scope>NUCLEOTIDE SEQUENCE [LARGE SCALE GENOMIC DNA]</scope>
    <source>
        <strain evidence="2 3">AF04-15</strain>
    </source>
</reference>
<protein>
    <submittedName>
        <fullName evidence="2">Uncharacterized protein</fullName>
    </submittedName>
</protein>
<sequence length="94" mass="10555">MHITRAGVTDYRPLAFTCAAPVGISSAYLNLGELAAGDSLSLPENKPLLNTFIAFAILNLNSILATLLEKVKMYSRKQFRRRENWCKKSRQARL</sequence>
<evidence type="ECO:0000313" key="3">
    <source>
        <dbReference type="Proteomes" id="UP000283880"/>
    </source>
</evidence>
<dbReference type="AlphaFoldDB" id="A0A413FFY9"/>
<name>A0A413FFY9_9FIRM</name>
<gene>
    <name evidence="2" type="ORF">DWV29_10750</name>
</gene>
<organism evidence="2 3">
    <name type="scientific">Enterocloster asparagiformis</name>
    <dbReference type="NCBI Taxonomy" id="333367"/>
    <lineage>
        <taxon>Bacteria</taxon>
        <taxon>Bacillati</taxon>
        <taxon>Bacillota</taxon>
        <taxon>Clostridia</taxon>
        <taxon>Lachnospirales</taxon>
        <taxon>Lachnospiraceae</taxon>
        <taxon>Enterocloster</taxon>
    </lineage>
</organism>
<keyword evidence="1" id="KW-0472">Membrane</keyword>
<proteinExistence type="predicted"/>